<feature type="transmembrane region" description="Helical" evidence="3">
    <location>
        <begin position="60"/>
        <end position="77"/>
    </location>
</feature>
<name>A0A1Q8TAE7_9GAMM</name>
<dbReference type="Gene3D" id="3.30.70.270">
    <property type="match status" value="1"/>
</dbReference>
<dbReference type="InterPro" id="IPR050706">
    <property type="entry name" value="Cyclic-di-GMP_PDE-like"/>
</dbReference>
<accession>A0A1Q8TAE7</accession>
<dbReference type="Pfam" id="PF01590">
    <property type="entry name" value="GAF"/>
    <property type="match status" value="1"/>
</dbReference>
<dbReference type="SMART" id="SM00267">
    <property type="entry name" value="GGDEF"/>
    <property type="match status" value="1"/>
</dbReference>
<feature type="domain" description="EAL" evidence="4">
    <location>
        <begin position="444"/>
        <end position="692"/>
    </location>
</feature>
<dbReference type="InterPro" id="IPR029016">
    <property type="entry name" value="GAF-like_dom_sf"/>
</dbReference>
<dbReference type="Gene3D" id="3.30.450.40">
    <property type="match status" value="1"/>
</dbReference>
<dbReference type="SUPFAM" id="SSF141868">
    <property type="entry name" value="EAL domain-like"/>
    <property type="match status" value="1"/>
</dbReference>
<dbReference type="InterPro" id="IPR001633">
    <property type="entry name" value="EAL_dom"/>
</dbReference>
<dbReference type="SUPFAM" id="SSF55781">
    <property type="entry name" value="GAF domain-like"/>
    <property type="match status" value="1"/>
</dbReference>
<evidence type="ECO:0000313" key="6">
    <source>
        <dbReference type="EMBL" id="OLO10642.1"/>
    </source>
</evidence>
<dbReference type="CDD" id="cd01948">
    <property type="entry name" value="EAL"/>
    <property type="match status" value="1"/>
</dbReference>
<dbReference type="PROSITE" id="PS50883">
    <property type="entry name" value="EAL"/>
    <property type="match status" value="1"/>
</dbReference>
<organism evidence="6 7">
    <name type="scientific">Chromohalobacter japonicus</name>
    <dbReference type="NCBI Taxonomy" id="223900"/>
    <lineage>
        <taxon>Bacteria</taxon>
        <taxon>Pseudomonadati</taxon>
        <taxon>Pseudomonadota</taxon>
        <taxon>Gammaproteobacteria</taxon>
        <taxon>Oceanospirillales</taxon>
        <taxon>Halomonadaceae</taxon>
        <taxon>Chromohalobacter</taxon>
    </lineage>
</organism>
<dbReference type="Pfam" id="PF00563">
    <property type="entry name" value="EAL"/>
    <property type="match status" value="1"/>
</dbReference>
<evidence type="ECO:0000313" key="7">
    <source>
        <dbReference type="Proteomes" id="UP000186806"/>
    </source>
</evidence>
<dbReference type="Proteomes" id="UP000186806">
    <property type="component" value="Unassembled WGS sequence"/>
</dbReference>
<dbReference type="PANTHER" id="PTHR33121">
    <property type="entry name" value="CYCLIC DI-GMP PHOSPHODIESTERASE PDEF"/>
    <property type="match status" value="1"/>
</dbReference>
<dbReference type="PROSITE" id="PS50887">
    <property type="entry name" value="GGDEF"/>
    <property type="match status" value="1"/>
</dbReference>
<protein>
    <submittedName>
        <fullName evidence="6">Uncharacterized protein</fullName>
    </submittedName>
</protein>
<dbReference type="PANTHER" id="PTHR33121:SF79">
    <property type="entry name" value="CYCLIC DI-GMP PHOSPHODIESTERASE PDED-RELATED"/>
    <property type="match status" value="1"/>
</dbReference>
<dbReference type="InterPro" id="IPR000160">
    <property type="entry name" value="GGDEF_dom"/>
</dbReference>
<proteinExistence type="predicted"/>
<dbReference type="STRING" id="223900.GCA_000821045_01316"/>
<dbReference type="InterPro" id="IPR035919">
    <property type="entry name" value="EAL_sf"/>
</dbReference>
<feature type="region of interest" description="Disordered" evidence="2">
    <location>
        <begin position="1"/>
        <end position="27"/>
    </location>
</feature>
<dbReference type="InterPro" id="IPR043128">
    <property type="entry name" value="Rev_trsase/Diguanyl_cyclase"/>
</dbReference>
<keyword evidence="3" id="KW-0812">Transmembrane</keyword>
<comment type="caution">
    <text evidence="6">The sequence shown here is derived from an EMBL/GenBank/DDBJ whole genome shotgun (WGS) entry which is preliminary data.</text>
</comment>
<dbReference type="InterPro" id="IPR003018">
    <property type="entry name" value="GAF"/>
</dbReference>
<keyword evidence="3" id="KW-0472">Membrane</keyword>
<evidence type="ECO:0000256" key="1">
    <source>
        <dbReference type="SAM" id="Coils"/>
    </source>
</evidence>
<sequence>MSHDDSPLLRQSPVPRMTPDTAGQLNRLRKEQRRNSVLFRVFAVGSGIAILASLLFERHLSWLMAITIMVMLMGALLRHRMAQQTRHNIAQWEALMRAQQRQAAQQEAWRRMRELLQCDLDEDAFLRALLDTTAEVLGSARISLWFLDSEDHTLTCRMALDPALNGLTLSPLGLDSYLASLVQNPCLVTHDAQHDERLSGLGKYLRAHSIHSMLDVGIFVGGELRGAICCESTCSREWHGDEITTLMGFSGLLSQFSESLRRREVEHDLYRQLHHDEVSGLATLRGLLERLQALTQRGEAFHLLVLRLGGLGHINETLGQQAGDEAIRQVAEKLKERLTELQGSIHIGRLPANRLLIAIPGQTDESLRHYCLERLLSMGENSWRIFGTPSQLRFNAGVARYPLDAQDIESLLQRAELAVQHARETPPPHLAFYTSQLSDWEQRLNRLERELRTALDEHQFRLYLQGQFDPEGGLAGAEVLLRWQHPREGLLTPGSFIAEAEYSGLIRPMGQWVLDQACALLGGALHSSELSLSVNVSVQQLHDDAFMTHLAQLLERHDFAPRRLILEVVESLLVTPGIAARLNALRELGVRLALDDFGTGYSSLRYLQDFRVDEIKIDKVFVDAITPHRDAPLVRSIIALGKALELRVVAEGVENAAQQDYLCARGIDFLQGYYLARPEPVDTFLRRLEQPPPK</sequence>
<evidence type="ECO:0000259" key="4">
    <source>
        <dbReference type="PROSITE" id="PS50883"/>
    </source>
</evidence>
<gene>
    <name evidence="6" type="ORF">BTW10_13125</name>
</gene>
<reference evidence="6 7" key="1">
    <citation type="submission" date="2016-12" db="EMBL/GenBank/DDBJ databases">
        <title>Draft genome sequences of strains Salinicola socius SMB35, Salinicola sp. MH3R3-1 and Chromohalobacter sp. SMB17 from the Verkhnekamsk potash mining region of Russia.</title>
        <authorList>
            <person name="Mavrodi D.V."/>
            <person name="Olsson B.E."/>
            <person name="Korsakova E.S."/>
            <person name="Pyankova A."/>
            <person name="Mavrodi O.V."/>
            <person name="Plotnikova E.G."/>
        </authorList>
    </citation>
    <scope>NUCLEOTIDE SEQUENCE [LARGE SCALE GENOMIC DNA]</scope>
    <source>
        <strain evidence="6 7">SMB17</strain>
    </source>
</reference>
<feature type="coiled-coil region" evidence="1">
    <location>
        <begin position="405"/>
        <end position="457"/>
    </location>
</feature>
<dbReference type="Pfam" id="PF00990">
    <property type="entry name" value="GGDEF"/>
    <property type="match status" value="1"/>
</dbReference>
<feature type="transmembrane region" description="Helical" evidence="3">
    <location>
        <begin position="37"/>
        <end position="54"/>
    </location>
</feature>
<evidence type="ECO:0000259" key="5">
    <source>
        <dbReference type="PROSITE" id="PS50887"/>
    </source>
</evidence>
<dbReference type="Gene3D" id="3.20.20.450">
    <property type="entry name" value="EAL domain"/>
    <property type="match status" value="1"/>
</dbReference>
<dbReference type="SMART" id="SM00052">
    <property type="entry name" value="EAL"/>
    <property type="match status" value="1"/>
</dbReference>
<dbReference type="EMBL" id="MSDQ01000032">
    <property type="protein sequence ID" value="OLO10642.1"/>
    <property type="molecule type" value="Genomic_DNA"/>
</dbReference>
<keyword evidence="1" id="KW-0175">Coiled coil</keyword>
<dbReference type="AlphaFoldDB" id="A0A1Q8TAE7"/>
<feature type="domain" description="GGDEF" evidence="5">
    <location>
        <begin position="299"/>
        <end position="435"/>
    </location>
</feature>
<dbReference type="InterPro" id="IPR029787">
    <property type="entry name" value="Nucleotide_cyclase"/>
</dbReference>
<keyword evidence="3" id="KW-1133">Transmembrane helix</keyword>
<keyword evidence="7" id="KW-1185">Reference proteome</keyword>
<evidence type="ECO:0000256" key="2">
    <source>
        <dbReference type="SAM" id="MobiDB-lite"/>
    </source>
</evidence>
<dbReference type="SUPFAM" id="SSF55073">
    <property type="entry name" value="Nucleotide cyclase"/>
    <property type="match status" value="1"/>
</dbReference>
<dbReference type="GO" id="GO:0071111">
    <property type="term" value="F:cyclic-guanylate-specific phosphodiesterase activity"/>
    <property type="evidence" value="ECO:0007669"/>
    <property type="project" value="InterPro"/>
</dbReference>
<evidence type="ECO:0000256" key="3">
    <source>
        <dbReference type="SAM" id="Phobius"/>
    </source>
</evidence>